<dbReference type="GO" id="GO:0016747">
    <property type="term" value="F:acyltransferase activity, transferring groups other than amino-acyl groups"/>
    <property type="evidence" value="ECO:0007669"/>
    <property type="project" value="InterPro"/>
</dbReference>
<evidence type="ECO:0000259" key="3">
    <source>
        <dbReference type="Pfam" id="PF01757"/>
    </source>
</evidence>
<dbReference type="GO" id="GO:0009103">
    <property type="term" value="P:lipopolysaccharide biosynthetic process"/>
    <property type="evidence" value="ECO:0007669"/>
    <property type="project" value="TreeGrafter"/>
</dbReference>
<evidence type="ECO:0000256" key="2">
    <source>
        <dbReference type="SAM" id="Phobius"/>
    </source>
</evidence>
<dbReference type="PANTHER" id="PTHR23028">
    <property type="entry name" value="ACETYLTRANSFERASE"/>
    <property type="match status" value="1"/>
</dbReference>
<proteinExistence type="predicted"/>
<comment type="caution">
    <text evidence="4">The sequence shown here is derived from an EMBL/GenBank/DDBJ whole genome shotgun (WGS) entry which is preliminary data.</text>
</comment>
<feature type="transmembrane region" description="Helical" evidence="2">
    <location>
        <begin position="228"/>
        <end position="248"/>
    </location>
</feature>
<dbReference type="AlphaFoldDB" id="A0A939RTD6"/>
<feature type="compositionally biased region" description="Basic and acidic residues" evidence="1">
    <location>
        <begin position="30"/>
        <end position="42"/>
    </location>
</feature>
<keyword evidence="4" id="KW-0012">Acyltransferase</keyword>
<reference evidence="4" key="1">
    <citation type="submission" date="2021-03" db="EMBL/GenBank/DDBJ databases">
        <title>Actinotalea soli sp. nov., isolated from soil.</title>
        <authorList>
            <person name="Ping W."/>
            <person name="Zhang J."/>
        </authorList>
    </citation>
    <scope>NUCLEOTIDE SEQUENCE</scope>
    <source>
        <strain evidence="4">BY-33</strain>
    </source>
</reference>
<organism evidence="4 5">
    <name type="scientific">Actinotalea soli</name>
    <dbReference type="NCBI Taxonomy" id="2819234"/>
    <lineage>
        <taxon>Bacteria</taxon>
        <taxon>Bacillati</taxon>
        <taxon>Actinomycetota</taxon>
        <taxon>Actinomycetes</taxon>
        <taxon>Micrococcales</taxon>
        <taxon>Cellulomonadaceae</taxon>
        <taxon>Actinotalea</taxon>
    </lineage>
</organism>
<protein>
    <submittedName>
        <fullName evidence="4">Acyltransferase</fullName>
    </submittedName>
</protein>
<feature type="transmembrane region" description="Helical" evidence="2">
    <location>
        <begin position="292"/>
        <end position="311"/>
    </location>
</feature>
<gene>
    <name evidence="4" type="ORF">J4G33_04045</name>
</gene>
<feature type="transmembrane region" description="Helical" evidence="2">
    <location>
        <begin position="177"/>
        <end position="197"/>
    </location>
</feature>
<name>A0A939RTD6_9CELL</name>
<keyword evidence="5" id="KW-1185">Reference proteome</keyword>
<feature type="domain" description="Acyltransferase 3" evidence="3">
    <location>
        <begin position="49"/>
        <end position="369"/>
    </location>
</feature>
<dbReference type="PANTHER" id="PTHR23028:SF53">
    <property type="entry name" value="ACYL_TRANSF_3 DOMAIN-CONTAINING PROTEIN"/>
    <property type="match status" value="1"/>
</dbReference>
<evidence type="ECO:0000313" key="4">
    <source>
        <dbReference type="EMBL" id="MBO1750969.1"/>
    </source>
</evidence>
<dbReference type="Proteomes" id="UP000664209">
    <property type="component" value="Unassembled WGS sequence"/>
</dbReference>
<accession>A0A939RTD6</accession>
<dbReference type="RefSeq" id="WP_208054567.1">
    <property type="nucleotide sequence ID" value="NZ_JAGEMK010000001.1"/>
</dbReference>
<feature type="transmembrane region" description="Helical" evidence="2">
    <location>
        <begin position="255"/>
        <end position="272"/>
    </location>
</feature>
<keyword evidence="2" id="KW-1133">Transmembrane helix</keyword>
<feature type="compositionally biased region" description="Low complexity" evidence="1">
    <location>
        <begin position="15"/>
        <end position="29"/>
    </location>
</feature>
<feature type="region of interest" description="Disordered" evidence="1">
    <location>
        <begin position="1"/>
        <end position="42"/>
    </location>
</feature>
<dbReference type="EMBL" id="JAGEMK010000001">
    <property type="protein sequence ID" value="MBO1750969.1"/>
    <property type="molecule type" value="Genomic_DNA"/>
</dbReference>
<keyword evidence="4" id="KW-0808">Transferase</keyword>
<dbReference type="InterPro" id="IPR050879">
    <property type="entry name" value="Acyltransferase_3"/>
</dbReference>
<keyword evidence="2" id="KW-0472">Membrane</keyword>
<dbReference type="InterPro" id="IPR002656">
    <property type="entry name" value="Acyl_transf_3_dom"/>
</dbReference>
<dbReference type="Pfam" id="PF01757">
    <property type="entry name" value="Acyl_transf_3"/>
    <property type="match status" value="1"/>
</dbReference>
<feature type="transmembrane region" description="Helical" evidence="2">
    <location>
        <begin position="351"/>
        <end position="372"/>
    </location>
</feature>
<dbReference type="GO" id="GO:0016020">
    <property type="term" value="C:membrane"/>
    <property type="evidence" value="ECO:0007669"/>
    <property type="project" value="TreeGrafter"/>
</dbReference>
<feature type="transmembrane region" description="Helical" evidence="2">
    <location>
        <begin position="318"/>
        <end position="339"/>
    </location>
</feature>
<evidence type="ECO:0000256" key="1">
    <source>
        <dbReference type="SAM" id="MobiDB-lite"/>
    </source>
</evidence>
<sequence>MVTTTPTGTPEAVLPPDARGGSGPSPSGDAPRRGTRPEASAREHPARLYTLDGLRFAAAIGVLLHHFTARWHGGWGEDPGERFPVLGHVSTYFALAPELFFVISGFVILWTAWGRSVPQVVGSRLARLYPSYWAAVLMTSFLLMVIWRDGKQISLSEVAVNLTLTQSAWGVRHVDGVYWTLWTELRFYLLIVLLVAIGLTRRRIIVFATLWPLVAWAVHEAGWRIADMLLIGTYAPLFAGGMLLFLIFRDGHSRLLWGLVTMNVALSVHHIVPEQMRSLSANTIFPPNPWLIGAIVVGCFVLVAVLSLTRVARVKVEIFIGLGAITYPLYLIHEFWGWWVIDRLEPYLPTYVVLAAAFAVSILLALLIHHGIEKKVNKPMRRGVERGLTRVADRLPRRRSVEAADGPGGQ</sequence>
<feature type="transmembrane region" description="Helical" evidence="2">
    <location>
        <begin position="204"/>
        <end position="222"/>
    </location>
</feature>
<evidence type="ECO:0000313" key="5">
    <source>
        <dbReference type="Proteomes" id="UP000664209"/>
    </source>
</evidence>
<feature type="transmembrane region" description="Helical" evidence="2">
    <location>
        <begin position="92"/>
        <end position="113"/>
    </location>
</feature>
<keyword evidence="2" id="KW-0812">Transmembrane</keyword>
<feature type="transmembrane region" description="Helical" evidence="2">
    <location>
        <begin position="125"/>
        <end position="147"/>
    </location>
</feature>